<dbReference type="Proteomes" id="UP000485058">
    <property type="component" value="Unassembled WGS sequence"/>
</dbReference>
<proteinExistence type="predicted"/>
<keyword evidence="5" id="KW-1185">Reference proteome</keyword>
<evidence type="ECO:0000256" key="2">
    <source>
        <dbReference type="SAM" id="MobiDB-lite"/>
    </source>
</evidence>
<evidence type="ECO:0000256" key="3">
    <source>
        <dbReference type="SAM" id="SignalP"/>
    </source>
</evidence>
<dbReference type="AlphaFoldDB" id="A0A699Z9L6"/>
<feature type="chain" id="PRO_5025613249" evidence="3">
    <location>
        <begin position="33"/>
        <end position="281"/>
    </location>
</feature>
<evidence type="ECO:0000313" key="4">
    <source>
        <dbReference type="EMBL" id="GFH18305.1"/>
    </source>
</evidence>
<name>A0A699Z9L6_HAELA</name>
<keyword evidence="3" id="KW-0732">Signal</keyword>
<organism evidence="4 5">
    <name type="scientific">Haematococcus lacustris</name>
    <name type="common">Green alga</name>
    <name type="synonym">Haematococcus pluvialis</name>
    <dbReference type="NCBI Taxonomy" id="44745"/>
    <lineage>
        <taxon>Eukaryota</taxon>
        <taxon>Viridiplantae</taxon>
        <taxon>Chlorophyta</taxon>
        <taxon>core chlorophytes</taxon>
        <taxon>Chlorophyceae</taxon>
        <taxon>CS clade</taxon>
        <taxon>Chlamydomonadales</taxon>
        <taxon>Haematococcaceae</taxon>
        <taxon>Haematococcus</taxon>
    </lineage>
</organism>
<feature type="signal peptide" evidence="3">
    <location>
        <begin position="1"/>
        <end position="32"/>
    </location>
</feature>
<comment type="caution">
    <text evidence="4">The sequence shown here is derived from an EMBL/GenBank/DDBJ whole genome shotgun (WGS) entry which is preliminary data.</text>
</comment>
<keyword evidence="1" id="KW-0175">Coiled coil</keyword>
<feature type="coiled-coil region" evidence="1">
    <location>
        <begin position="96"/>
        <end position="137"/>
    </location>
</feature>
<accession>A0A699Z9L6</accession>
<dbReference type="EMBL" id="BLLF01001281">
    <property type="protein sequence ID" value="GFH18305.1"/>
    <property type="molecule type" value="Genomic_DNA"/>
</dbReference>
<sequence>MKADTLGANQGPLSSLAVWLSLPLTHLGFAPACLPQNQAPVCLPAYWPEERKEAALREWQQQSSQARKLREAEAKARAEHIAMQARQAAEKDRAKRHAYEARVQEKAARVEEIMEQRDRLARQMQVLRRSLQQQTHALHRSLELMRRSGAAFVLPPDVSRSLDAADPATRPASFTTPPSKGAAAAGVQRAGSVSKRGPAGLSPEGLQAPLSSREGELRETIKREIAKEAERQVILDGTSSARELNRLNRIFNMEREEAKRHIMALTAAAQATAVPCSPTSK</sequence>
<protein>
    <submittedName>
        <fullName evidence="4">Uncharacterized protein</fullName>
    </submittedName>
</protein>
<reference evidence="4 5" key="1">
    <citation type="submission" date="2020-02" db="EMBL/GenBank/DDBJ databases">
        <title>Draft genome sequence of Haematococcus lacustris strain NIES-144.</title>
        <authorList>
            <person name="Morimoto D."/>
            <person name="Nakagawa S."/>
            <person name="Yoshida T."/>
            <person name="Sawayama S."/>
        </authorList>
    </citation>
    <scope>NUCLEOTIDE SEQUENCE [LARGE SCALE GENOMIC DNA]</scope>
    <source>
        <strain evidence="4 5">NIES-144</strain>
    </source>
</reference>
<evidence type="ECO:0000256" key="1">
    <source>
        <dbReference type="SAM" id="Coils"/>
    </source>
</evidence>
<gene>
    <name evidence="4" type="ORF">HaLaN_15080</name>
</gene>
<evidence type="ECO:0000313" key="5">
    <source>
        <dbReference type="Proteomes" id="UP000485058"/>
    </source>
</evidence>
<feature type="region of interest" description="Disordered" evidence="2">
    <location>
        <begin position="163"/>
        <end position="215"/>
    </location>
</feature>